<keyword evidence="2" id="KW-0472">Membrane</keyword>
<dbReference type="HOGENOM" id="CLU_058674_0_0_1"/>
<name>A0A0C3BFT9_SERVB</name>
<reference evidence="3 4" key="1">
    <citation type="submission" date="2014-04" db="EMBL/GenBank/DDBJ databases">
        <authorList>
            <consortium name="DOE Joint Genome Institute"/>
            <person name="Kuo A."/>
            <person name="Zuccaro A."/>
            <person name="Kohler A."/>
            <person name="Nagy L.G."/>
            <person name="Floudas D."/>
            <person name="Copeland A."/>
            <person name="Barry K.W."/>
            <person name="Cichocki N."/>
            <person name="Veneault-Fourrey C."/>
            <person name="LaButti K."/>
            <person name="Lindquist E.A."/>
            <person name="Lipzen A."/>
            <person name="Lundell T."/>
            <person name="Morin E."/>
            <person name="Murat C."/>
            <person name="Sun H."/>
            <person name="Tunlid A."/>
            <person name="Henrissat B."/>
            <person name="Grigoriev I.V."/>
            <person name="Hibbett D.S."/>
            <person name="Martin F."/>
            <person name="Nordberg H.P."/>
            <person name="Cantor M.N."/>
            <person name="Hua S.X."/>
        </authorList>
    </citation>
    <scope>NUCLEOTIDE SEQUENCE [LARGE SCALE GENOMIC DNA]</scope>
    <source>
        <strain evidence="3 4">MAFF 305830</strain>
    </source>
</reference>
<feature type="transmembrane region" description="Helical" evidence="2">
    <location>
        <begin position="180"/>
        <end position="205"/>
    </location>
</feature>
<dbReference type="AlphaFoldDB" id="A0A0C3BFT9"/>
<feature type="region of interest" description="Disordered" evidence="1">
    <location>
        <begin position="249"/>
        <end position="342"/>
    </location>
</feature>
<accession>A0A0C3BFT9</accession>
<dbReference type="OrthoDB" id="2576311at2759"/>
<feature type="compositionally biased region" description="Polar residues" evidence="1">
    <location>
        <begin position="302"/>
        <end position="318"/>
    </location>
</feature>
<keyword evidence="2" id="KW-1133">Transmembrane helix</keyword>
<reference evidence="4" key="2">
    <citation type="submission" date="2015-01" db="EMBL/GenBank/DDBJ databases">
        <title>Evolutionary Origins and Diversification of the Mycorrhizal Mutualists.</title>
        <authorList>
            <consortium name="DOE Joint Genome Institute"/>
            <consortium name="Mycorrhizal Genomics Consortium"/>
            <person name="Kohler A."/>
            <person name="Kuo A."/>
            <person name="Nagy L.G."/>
            <person name="Floudas D."/>
            <person name="Copeland A."/>
            <person name="Barry K.W."/>
            <person name="Cichocki N."/>
            <person name="Veneault-Fourrey C."/>
            <person name="LaButti K."/>
            <person name="Lindquist E.A."/>
            <person name="Lipzen A."/>
            <person name="Lundell T."/>
            <person name="Morin E."/>
            <person name="Murat C."/>
            <person name="Riley R."/>
            <person name="Ohm R."/>
            <person name="Sun H."/>
            <person name="Tunlid A."/>
            <person name="Henrissat B."/>
            <person name="Grigoriev I.V."/>
            <person name="Hibbett D.S."/>
            <person name="Martin F."/>
        </authorList>
    </citation>
    <scope>NUCLEOTIDE SEQUENCE [LARGE SCALE GENOMIC DNA]</scope>
    <source>
        <strain evidence="4">MAFF 305830</strain>
    </source>
</reference>
<feature type="compositionally biased region" description="Low complexity" evidence="1">
    <location>
        <begin position="249"/>
        <end position="261"/>
    </location>
</feature>
<evidence type="ECO:0000256" key="1">
    <source>
        <dbReference type="SAM" id="MobiDB-lite"/>
    </source>
</evidence>
<evidence type="ECO:0008006" key="5">
    <source>
        <dbReference type="Google" id="ProtNLM"/>
    </source>
</evidence>
<proteinExistence type="predicted"/>
<evidence type="ECO:0000313" key="3">
    <source>
        <dbReference type="EMBL" id="KIM30351.1"/>
    </source>
</evidence>
<protein>
    <recommendedName>
        <fullName evidence="5">Transmembrane protein</fullName>
    </recommendedName>
</protein>
<dbReference type="Proteomes" id="UP000054097">
    <property type="component" value="Unassembled WGS sequence"/>
</dbReference>
<evidence type="ECO:0000256" key="2">
    <source>
        <dbReference type="SAM" id="Phobius"/>
    </source>
</evidence>
<gene>
    <name evidence="3" type="ORF">M408DRAFT_328355</name>
</gene>
<keyword evidence="2" id="KW-0812">Transmembrane</keyword>
<feature type="compositionally biased region" description="Gly residues" evidence="1">
    <location>
        <begin position="290"/>
        <end position="301"/>
    </location>
</feature>
<dbReference type="EMBL" id="KN824285">
    <property type="protein sequence ID" value="KIM30351.1"/>
    <property type="molecule type" value="Genomic_DNA"/>
</dbReference>
<organism evidence="3 4">
    <name type="scientific">Serendipita vermifera MAFF 305830</name>
    <dbReference type="NCBI Taxonomy" id="933852"/>
    <lineage>
        <taxon>Eukaryota</taxon>
        <taxon>Fungi</taxon>
        <taxon>Dikarya</taxon>
        <taxon>Basidiomycota</taxon>
        <taxon>Agaricomycotina</taxon>
        <taxon>Agaricomycetes</taxon>
        <taxon>Sebacinales</taxon>
        <taxon>Serendipitaceae</taxon>
        <taxon>Serendipita</taxon>
    </lineage>
</organism>
<evidence type="ECO:0000313" key="4">
    <source>
        <dbReference type="Proteomes" id="UP000054097"/>
    </source>
</evidence>
<feature type="compositionally biased region" description="Polar residues" evidence="1">
    <location>
        <begin position="265"/>
        <end position="274"/>
    </location>
</feature>
<dbReference type="STRING" id="933852.A0A0C3BFT9"/>
<keyword evidence="4" id="KW-1185">Reference proteome</keyword>
<sequence>MASTVTCGYADSNWELNSEGENACQVYAELQGACNSSFVISTAHSTDPPYLPPNNACGCNVVAYNLMGGCAWCQTGILTGWWLTIDQWVGNCTQSMYNPTGIPSNVSTSGINIPDWARLIPSGTTWSPSQASRAAVPSSSTTTGLGFTFTTGGSSSTTTSRLLNGDAPPSNNVSYLSGGAAAGIAIGVILGIWALSTLVVVFVYFTRQNKRKAWYGPLAAFYSGNHGGAGYGPPGQAAPLMYSPHMGSYSPGHSPPISSGGYQPPSLSGATAQTHYVPPPPEGNHQTFPGAGGAPAWGGAGNTTSMYGGSQTALSSNMGGPQPAPGNGAPGPGGYRGHAEVY</sequence>